<sequence>MQRQIAFCIAMGFSSLLNAGDRSMDRNPDFEMTASCKGQTPCIFDGDRIAFDISVRNIKDTPINLPLEFIRYGGPYIVLHDNRTQRQLTLPSHMLDGALLSNLTAVAPGQSVSVSGSIDASYLDAWGGEDADVTAMIKLAAPLHGSKEFQSIGTTALRIIGSKAFTGKG</sequence>
<proteinExistence type="predicted"/>
<dbReference type="AlphaFoldDB" id="A0AAJ2MTR5"/>
<name>A0AAJ2MTR5_STEMA</name>
<dbReference type="RefSeq" id="WP_308308186.1">
    <property type="nucleotide sequence ID" value="NZ_JAVSKO010000002.1"/>
</dbReference>
<accession>A0AAJ2MTR5</accession>
<evidence type="ECO:0000313" key="2">
    <source>
        <dbReference type="Proteomes" id="UP001251948"/>
    </source>
</evidence>
<protein>
    <submittedName>
        <fullName evidence="1">Uncharacterized protein</fullName>
    </submittedName>
</protein>
<evidence type="ECO:0000313" key="1">
    <source>
        <dbReference type="EMBL" id="MDT3467641.1"/>
    </source>
</evidence>
<reference evidence="1" key="1">
    <citation type="submission" date="2023-07" db="EMBL/GenBank/DDBJ databases">
        <title>Comparative genomics of clinical Stenotrophomonas maltophilia isolates reveals regions of diversity which correlate with colonization and persistence in vivo.</title>
        <authorList>
            <person name="Mcdaniel M.S."/>
            <person name="Swords W.E."/>
            <person name="Sumpter N.A."/>
            <person name="Lindgren N.R."/>
            <person name="Billiot C.E."/>
        </authorList>
    </citation>
    <scope>NUCLEOTIDE SEQUENCE</scope>
    <source>
        <strain evidence="1">Ism4</strain>
    </source>
</reference>
<dbReference type="Proteomes" id="UP001251948">
    <property type="component" value="Unassembled WGS sequence"/>
</dbReference>
<comment type="caution">
    <text evidence="1">The sequence shown here is derived from an EMBL/GenBank/DDBJ whole genome shotgun (WGS) entry which is preliminary data.</text>
</comment>
<organism evidence="1 2">
    <name type="scientific">Stenotrophomonas maltophilia</name>
    <name type="common">Pseudomonas maltophilia</name>
    <name type="synonym">Xanthomonas maltophilia</name>
    <dbReference type="NCBI Taxonomy" id="40324"/>
    <lineage>
        <taxon>Bacteria</taxon>
        <taxon>Pseudomonadati</taxon>
        <taxon>Pseudomonadota</taxon>
        <taxon>Gammaproteobacteria</taxon>
        <taxon>Lysobacterales</taxon>
        <taxon>Lysobacteraceae</taxon>
        <taxon>Stenotrophomonas</taxon>
        <taxon>Stenotrophomonas maltophilia group</taxon>
    </lineage>
</organism>
<dbReference type="EMBL" id="JAVSKO010000002">
    <property type="protein sequence ID" value="MDT3467641.1"/>
    <property type="molecule type" value="Genomic_DNA"/>
</dbReference>
<gene>
    <name evidence="1" type="ORF">ROV92_06480</name>
</gene>